<feature type="chain" id="PRO_5027082073" description="Lipoprotein" evidence="1">
    <location>
        <begin position="22"/>
        <end position="197"/>
    </location>
</feature>
<gene>
    <name evidence="2" type="ORF">GQE98_05005</name>
</gene>
<evidence type="ECO:0000313" key="3">
    <source>
        <dbReference type="Proteomes" id="UP000476030"/>
    </source>
</evidence>
<dbReference type="Proteomes" id="UP000476030">
    <property type="component" value="Unassembled WGS sequence"/>
</dbReference>
<accession>A0A6L8W694</accession>
<name>A0A6L8W694_9PROT</name>
<evidence type="ECO:0008006" key="4">
    <source>
        <dbReference type="Google" id="ProtNLM"/>
    </source>
</evidence>
<proteinExistence type="predicted"/>
<keyword evidence="3" id="KW-1185">Reference proteome</keyword>
<protein>
    <recommendedName>
        <fullName evidence="4">Lipoprotein</fullName>
    </recommendedName>
</protein>
<reference evidence="2 3" key="1">
    <citation type="submission" date="2019-12" db="EMBL/GenBank/DDBJ databases">
        <title>Snethiella sp. nov. sp. isolated from sea sand.</title>
        <authorList>
            <person name="Kim J."/>
            <person name="Jeong S.E."/>
            <person name="Jung H.S."/>
            <person name="Jeon C.O."/>
        </authorList>
    </citation>
    <scope>NUCLEOTIDE SEQUENCE [LARGE SCALE GENOMIC DNA]</scope>
    <source>
        <strain evidence="2 3">DP05</strain>
    </source>
</reference>
<evidence type="ECO:0000313" key="2">
    <source>
        <dbReference type="EMBL" id="MZR29992.1"/>
    </source>
</evidence>
<keyword evidence="1" id="KW-0732">Signal</keyword>
<dbReference type="EMBL" id="WTUW01000001">
    <property type="protein sequence ID" value="MZR29992.1"/>
    <property type="molecule type" value="Genomic_DNA"/>
</dbReference>
<evidence type="ECO:0000256" key="1">
    <source>
        <dbReference type="SAM" id="SignalP"/>
    </source>
</evidence>
<dbReference type="AlphaFoldDB" id="A0A6L8W694"/>
<organism evidence="2 3">
    <name type="scientific">Sneathiella litorea</name>
    <dbReference type="NCBI Taxonomy" id="2606216"/>
    <lineage>
        <taxon>Bacteria</taxon>
        <taxon>Pseudomonadati</taxon>
        <taxon>Pseudomonadota</taxon>
        <taxon>Alphaproteobacteria</taxon>
        <taxon>Sneathiellales</taxon>
        <taxon>Sneathiellaceae</taxon>
        <taxon>Sneathiella</taxon>
    </lineage>
</organism>
<dbReference type="RefSeq" id="WP_161314532.1">
    <property type="nucleotide sequence ID" value="NZ_WTUW01000001.1"/>
</dbReference>
<comment type="caution">
    <text evidence="2">The sequence shown here is derived from an EMBL/GenBank/DDBJ whole genome shotgun (WGS) entry which is preliminary data.</text>
</comment>
<dbReference type="PROSITE" id="PS51257">
    <property type="entry name" value="PROKAR_LIPOPROTEIN"/>
    <property type="match status" value="1"/>
</dbReference>
<feature type="signal peptide" evidence="1">
    <location>
        <begin position="1"/>
        <end position="21"/>
    </location>
</feature>
<sequence>MASLRRLLTILSLLMTTALLGCVAPPPNPVYPEITFQHLNPLYLNVGEIKIVDEFTPPLKHPHVEHELPVSIDQSVRNWVRDRLRTTGNSGAVATITIKDASAVEQGLEKDSGLKGLITKNQSELYVFHLLVELKITEISGSSAFVTAEATRTKSVPEGITLNQREKTYFTQVESLMRAFDQEMEKSIRTFMGAYLR</sequence>